<comment type="caution">
    <text evidence="1">The sequence shown here is derived from an EMBL/GenBank/DDBJ whole genome shotgun (WGS) entry which is preliminary data.</text>
</comment>
<proteinExistence type="predicted"/>
<dbReference type="EMBL" id="LUUJ01000093">
    <property type="protein sequence ID" value="OAI14102.1"/>
    <property type="molecule type" value="Genomic_DNA"/>
</dbReference>
<dbReference type="Proteomes" id="UP000077857">
    <property type="component" value="Unassembled WGS sequence"/>
</dbReference>
<sequence length="82" mass="9175">MGNPATGQQLNHFRSDARGAIDRSQTELKLAFWNVFKTIRRATIGCRRQAHRSRTVRLAVGSAQPIWSAQLFAQSGHGGNWQ</sequence>
<organism evidence="1 2">
    <name type="scientific">Methylomonas koyamae</name>
    <dbReference type="NCBI Taxonomy" id="702114"/>
    <lineage>
        <taxon>Bacteria</taxon>
        <taxon>Pseudomonadati</taxon>
        <taxon>Pseudomonadota</taxon>
        <taxon>Gammaproteobacteria</taxon>
        <taxon>Methylococcales</taxon>
        <taxon>Methylococcaceae</taxon>
        <taxon>Methylomonas</taxon>
    </lineage>
</organism>
<evidence type="ECO:0000313" key="1">
    <source>
        <dbReference type="EMBL" id="OAI14102.1"/>
    </source>
</evidence>
<gene>
    <name evidence="1" type="ORF">A1507_15575</name>
</gene>
<protein>
    <submittedName>
        <fullName evidence="1">Uncharacterized protein</fullName>
    </submittedName>
</protein>
<accession>A0A177N8A7</accession>
<evidence type="ECO:0000313" key="2">
    <source>
        <dbReference type="Proteomes" id="UP000077857"/>
    </source>
</evidence>
<name>A0A177N8A7_9GAMM</name>
<reference evidence="1 2" key="1">
    <citation type="submission" date="2016-03" db="EMBL/GenBank/DDBJ databases">
        <authorList>
            <person name="Ploux O."/>
        </authorList>
    </citation>
    <scope>NUCLEOTIDE SEQUENCE [LARGE SCALE GENOMIC DNA]</scope>
    <source>
        <strain evidence="1 2">R-45378</strain>
    </source>
</reference>
<dbReference type="AlphaFoldDB" id="A0A177N8A7"/>